<keyword evidence="4 6" id="KW-0472">Membrane</keyword>
<accession>A0AAN6YTT2</accession>
<dbReference type="RefSeq" id="XP_064670903.1">
    <property type="nucleotide sequence ID" value="XM_064818776.1"/>
</dbReference>
<feature type="region of interest" description="Disordered" evidence="5">
    <location>
        <begin position="1"/>
        <end position="22"/>
    </location>
</feature>
<evidence type="ECO:0000313" key="7">
    <source>
        <dbReference type="EMBL" id="KAK4113333.1"/>
    </source>
</evidence>
<reference evidence="7" key="2">
    <citation type="submission" date="2023-05" db="EMBL/GenBank/DDBJ databases">
        <authorList>
            <consortium name="Lawrence Berkeley National Laboratory"/>
            <person name="Steindorff A."/>
            <person name="Hensen N."/>
            <person name="Bonometti L."/>
            <person name="Westerberg I."/>
            <person name="Brannstrom I.O."/>
            <person name="Guillou S."/>
            <person name="Cros-Aarteil S."/>
            <person name="Calhoun S."/>
            <person name="Haridas S."/>
            <person name="Kuo A."/>
            <person name="Mondo S."/>
            <person name="Pangilinan J."/>
            <person name="Riley R."/>
            <person name="Labutti K."/>
            <person name="Andreopoulos B."/>
            <person name="Lipzen A."/>
            <person name="Chen C."/>
            <person name="Yanf M."/>
            <person name="Daum C."/>
            <person name="Ng V."/>
            <person name="Clum A."/>
            <person name="Ohm R."/>
            <person name="Martin F."/>
            <person name="Silar P."/>
            <person name="Natvig D."/>
            <person name="Lalanne C."/>
            <person name="Gautier V."/>
            <person name="Ament-Velasquez S.L."/>
            <person name="Kruys A."/>
            <person name="Hutchinson M.I."/>
            <person name="Powell A.J."/>
            <person name="Barry K."/>
            <person name="Miller A.N."/>
            <person name="Grigoriev I.V."/>
            <person name="Debuchy R."/>
            <person name="Gladieux P."/>
            <person name="Thoren M.H."/>
            <person name="Johannesson H."/>
        </authorList>
    </citation>
    <scope>NUCLEOTIDE SEQUENCE</scope>
    <source>
        <strain evidence="7">CBS 508.74</strain>
    </source>
</reference>
<protein>
    <submittedName>
        <fullName evidence="7">MFS general substrate transporter</fullName>
    </submittedName>
</protein>
<keyword evidence="8" id="KW-1185">Reference proteome</keyword>
<comment type="caution">
    <text evidence="7">The sequence shown here is derived from an EMBL/GenBank/DDBJ whole genome shotgun (WGS) entry which is preliminary data.</text>
</comment>
<dbReference type="PANTHER" id="PTHR23502:SF151">
    <property type="entry name" value="MAJOR FACILITATOR SUPERFAMILY (MFS) PROFILE DOMAIN-CONTAINING PROTEIN"/>
    <property type="match status" value="1"/>
</dbReference>
<reference evidence="7" key="1">
    <citation type="journal article" date="2023" name="Mol. Phylogenet. Evol.">
        <title>Genome-scale phylogeny and comparative genomics of the fungal order Sordariales.</title>
        <authorList>
            <person name="Hensen N."/>
            <person name="Bonometti L."/>
            <person name="Westerberg I."/>
            <person name="Brannstrom I.O."/>
            <person name="Guillou S."/>
            <person name="Cros-Aarteil S."/>
            <person name="Calhoun S."/>
            <person name="Haridas S."/>
            <person name="Kuo A."/>
            <person name="Mondo S."/>
            <person name="Pangilinan J."/>
            <person name="Riley R."/>
            <person name="LaButti K."/>
            <person name="Andreopoulos B."/>
            <person name="Lipzen A."/>
            <person name="Chen C."/>
            <person name="Yan M."/>
            <person name="Daum C."/>
            <person name="Ng V."/>
            <person name="Clum A."/>
            <person name="Steindorff A."/>
            <person name="Ohm R.A."/>
            <person name="Martin F."/>
            <person name="Silar P."/>
            <person name="Natvig D.O."/>
            <person name="Lalanne C."/>
            <person name="Gautier V."/>
            <person name="Ament-Velasquez S.L."/>
            <person name="Kruys A."/>
            <person name="Hutchinson M.I."/>
            <person name="Powell A.J."/>
            <person name="Barry K."/>
            <person name="Miller A.N."/>
            <person name="Grigoriev I.V."/>
            <person name="Debuchy R."/>
            <person name="Gladieux P."/>
            <person name="Hiltunen Thoren M."/>
            <person name="Johannesson H."/>
        </authorList>
    </citation>
    <scope>NUCLEOTIDE SEQUENCE</scope>
    <source>
        <strain evidence="7">CBS 508.74</strain>
    </source>
</reference>
<organism evidence="7 8">
    <name type="scientific">Canariomyces notabilis</name>
    <dbReference type="NCBI Taxonomy" id="2074819"/>
    <lineage>
        <taxon>Eukaryota</taxon>
        <taxon>Fungi</taxon>
        <taxon>Dikarya</taxon>
        <taxon>Ascomycota</taxon>
        <taxon>Pezizomycotina</taxon>
        <taxon>Sordariomycetes</taxon>
        <taxon>Sordariomycetidae</taxon>
        <taxon>Sordariales</taxon>
        <taxon>Chaetomiaceae</taxon>
        <taxon>Canariomyces</taxon>
    </lineage>
</organism>
<feature type="transmembrane region" description="Helical" evidence="6">
    <location>
        <begin position="252"/>
        <end position="273"/>
    </location>
</feature>
<dbReference type="AlphaFoldDB" id="A0AAN6YTT2"/>
<dbReference type="Pfam" id="PF07690">
    <property type="entry name" value="MFS_1"/>
    <property type="match status" value="2"/>
</dbReference>
<evidence type="ECO:0000256" key="1">
    <source>
        <dbReference type="ARBA" id="ARBA00004141"/>
    </source>
</evidence>
<dbReference type="InterPro" id="IPR011701">
    <property type="entry name" value="MFS"/>
</dbReference>
<dbReference type="GO" id="GO:0005886">
    <property type="term" value="C:plasma membrane"/>
    <property type="evidence" value="ECO:0007669"/>
    <property type="project" value="TreeGrafter"/>
</dbReference>
<dbReference type="Proteomes" id="UP001302812">
    <property type="component" value="Unassembled WGS sequence"/>
</dbReference>
<keyword evidence="2 6" id="KW-0812">Transmembrane</keyword>
<dbReference type="EMBL" id="MU853339">
    <property type="protein sequence ID" value="KAK4113333.1"/>
    <property type="molecule type" value="Genomic_DNA"/>
</dbReference>
<name>A0AAN6YTT2_9PEZI</name>
<dbReference type="GeneID" id="89942902"/>
<evidence type="ECO:0000256" key="4">
    <source>
        <dbReference type="ARBA" id="ARBA00023136"/>
    </source>
</evidence>
<evidence type="ECO:0000256" key="6">
    <source>
        <dbReference type="SAM" id="Phobius"/>
    </source>
</evidence>
<evidence type="ECO:0000313" key="8">
    <source>
        <dbReference type="Proteomes" id="UP001302812"/>
    </source>
</evidence>
<dbReference type="PANTHER" id="PTHR23502">
    <property type="entry name" value="MAJOR FACILITATOR SUPERFAMILY"/>
    <property type="match status" value="1"/>
</dbReference>
<proteinExistence type="predicted"/>
<evidence type="ECO:0000256" key="2">
    <source>
        <dbReference type="ARBA" id="ARBA00022692"/>
    </source>
</evidence>
<dbReference type="Gene3D" id="1.20.1250.20">
    <property type="entry name" value="MFS general substrate transporter like domains"/>
    <property type="match status" value="1"/>
</dbReference>
<keyword evidence="3 6" id="KW-1133">Transmembrane helix</keyword>
<feature type="transmembrane region" description="Helical" evidence="6">
    <location>
        <begin position="74"/>
        <end position="94"/>
    </location>
</feature>
<gene>
    <name evidence="7" type="ORF">N656DRAFT_836301</name>
</gene>
<comment type="subcellular location">
    <subcellularLocation>
        <location evidence="1">Membrane</location>
        <topology evidence="1">Multi-pass membrane protein</topology>
    </subcellularLocation>
</comment>
<dbReference type="InterPro" id="IPR036259">
    <property type="entry name" value="MFS_trans_sf"/>
</dbReference>
<dbReference type="SUPFAM" id="SSF103473">
    <property type="entry name" value="MFS general substrate transporter"/>
    <property type="match status" value="1"/>
</dbReference>
<dbReference type="GO" id="GO:0022857">
    <property type="term" value="F:transmembrane transporter activity"/>
    <property type="evidence" value="ECO:0007669"/>
    <property type="project" value="InterPro"/>
</dbReference>
<feature type="transmembrane region" description="Helical" evidence="6">
    <location>
        <begin position="216"/>
        <end position="240"/>
    </location>
</feature>
<sequence>MATSREAEMPAPPPEPVQHQHPNLEPYSTFSLAMRTYLTYVLGFIITLSTLTATIYFPLIPLLSTQFRTSIQSINLTVTAYAIAQALSPALFASLADSPRIGRRPVMLSLIALYAAASLGLALNSLDSRRANGYVALMALRLLQSVAGSPAPALAGKWGIVAGGVWRTWWERLRGGSKNLASKSDCTHLDLMEKKKGWSLQDAVASFRIILHKDTFAVLWMVASSYSVYYTFQVAIPVIIDEIYGYNELEIGLVFLPGLAGMTIGGIIAGKLVDRNYAVTARKHGLELKGKDKHSTEFPIEAARYRHCLVFVFLQMILVIGYGWAVWFRVHPSVPIFLQFCACALSTLLSHTASALLVDIFPTASSSAYASGQLMRCGLSAASAAVLQPLVDAVGRGWYFTIFSLFVSVTGVGSVAVSQWRGMDWRSKRCAWSTGK</sequence>
<evidence type="ECO:0000256" key="5">
    <source>
        <dbReference type="SAM" id="MobiDB-lite"/>
    </source>
</evidence>
<feature type="transmembrane region" description="Helical" evidence="6">
    <location>
        <begin position="397"/>
        <end position="418"/>
    </location>
</feature>
<feature type="transmembrane region" description="Helical" evidence="6">
    <location>
        <begin position="308"/>
        <end position="330"/>
    </location>
</feature>
<feature type="transmembrane region" description="Helical" evidence="6">
    <location>
        <begin position="37"/>
        <end position="62"/>
    </location>
</feature>
<evidence type="ECO:0000256" key="3">
    <source>
        <dbReference type="ARBA" id="ARBA00022989"/>
    </source>
</evidence>
<feature type="transmembrane region" description="Helical" evidence="6">
    <location>
        <begin position="106"/>
        <end position="123"/>
    </location>
</feature>
<dbReference type="Gene3D" id="1.20.1720.10">
    <property type="entry name" value="Multidrug resistance protein D"/>
    <property type="match status" value="1"/>
</dbReference>